<organism evidence="1 2">
    <name type="scientific">Caenorhabditis japonica</name>
    <dbReference type="NCBI Taxonomy" id="281687"/>
    <lineage>
        <taxon>Eukaryota</taxon>
        <taxon>Metazoa</taxon>
        <taxon>Ecdysozoa</taxon>
        <taxon>Nematoda</taxon>
        <taxon>Chromadorea</taxon>
        <taxon>Rhabditida</taxon>
        <taxon>Rhabditina</taxon>
        <taxon>Rhabditomorpha</taxon>
        <taxon>Rhabditoidea</taxon>
        <taxon>Rhabditidae</taxon>
        <taxon>Peloderinae</taxon>
        <taxon>Caenorhabditis</taxon>
    </lineage>
</organism>
<accession>A0A8R1E9L3</accession>
<dbReference type="Proteomes" id="UP000005237">
    <property type="component" value="Unassembled WGS sequence"/>
</dbReference>
<evidence type="ECO:0000313" key="2">
    <source>
        <dbReference type="Proteomes" id="UP000005237"/>
    </source>
</evidence>
<reference evidence="2" key="1">
    <citation type="submission" date="2010-08" db="EMBL/GenBank/DDBJ databases">
        <authorList>
            <consortium name="Caenorhabditis japonica Sequencing Consortium"/>
            <person name="Wilson R.K."/>
        </authorList>
    </citation>
    <scope>NUCLEOTIDE SEQUENCE [LARGE SCALE GENOMIC DNA]</scope>
    <source>
        <strain evidence="2">DF5081</strain>
    </source>
</reference>
<proteinExistence type="predicted"/>
<reference evidence="1" key="2">
    <citation type="submission" date="2022-06" db="UniProtKB">
        <authorList>
            <consortium name="EnsemblMetazoa"/>
        </authorList>
    </citation>
    <scope>IDENTIFICATION</scope>
    <source>
        <strain evidence="1">DF5081</strain>
    </source>
</reference>
<dbReference type="AlphaFoldDB" id="A0A8R1E9L3"/>
<evidence type="ECO:0000313" key="1">
    <source>
        <dbReference type="EnsemblMetazoa" id="CJA28182.1"/>
    </source>
</evidence>
<name>A0A8R1E9L3_CAEJA</name>
<protein>
    <submittedName>
        <fullName evidence="1">Uncharacterized protein</fullName>
    </submittedName>
</protein>
<keyword evidence="2" id="KW-1185">Reference proteome</keyword>
<dbReference type="EnsemblMetazoa" id="CJA28182.1">
    <property type="protein sequence ID" value="CJA28182.1"/>
    <property type="gene ID" value="WBGene00183756"/>
</dbReference>
<sequence length="74" mass="8747">MWKKILNYWKINADPFPNHVKKIPRALHKGHMDLYSIRYVFILPRIHAPPYVRWEVCGKDMHEIGKGTALPRPG</sequence>